<feature type="domain" description="Fucosyltransferase C-terminal" evidence="12">
    <location>
        <begin position="255"/>
        <end position="405"/>
    </location>
</feature>
<dbReference type="PANTHER" id="PTHR11929:SF194">
    <property type="entry name" value="ALPHA-(1,3)-FUCOSYLTRANSFERASE 10"/>
    <property type="match status" value="1"/>
</dbReference>
<reference evidence="14" key="1">
    <citation type="submission" date="2015-09" db="EMBL/GenBank/DDBJ databases">
        <title>Scylla olivacea transcriptome.</title>
        <authorList>
            <person name="Ikhwanuddin M."/>
        </authorList>
    </citation>
    <scope>NUCLEOTIDE SEQUENCE</scope>
</reference>
<evidence type="ECO:0000256" key="10">
    <source>
        <dbReference type="ARBA" id="ARBA00023180"/>
    </source>
</evidence>
<feature type="domain" description="Fucosyltransferase N-terminal" evidence="13">
    <location>
        <begin position="64"/>
        <end position="164"/>
    </location>
</feature>
<comment type="subcellular location">
    <subcellularLocation>
        <location evidence="1 11">Golgi apparatus</location>
        <location evidence="1 11">Golgi stack membrane</location>
        <topology evidence="1 11">Single-pass type II membrane protein</topology>
    </subcellularLocation>
</comment>
<evidence type="ECO:0000256" key="8">
    <source>
        <dbReference type="ARBA" id="ARBA00022989"/>
    </source>
</evidence>
<dbReference type="SUPFAM" id="SSF53756">
    <property type="entry name" value="UDP-Glycosyltransferase/glycogen phosphorylase"/>
    <property type="match status" value="2"/>
</dbReference>
<evidence type="ECO:0000313" key="14">
    <source>
        <dbReference type="EMBL" id="JAI60588.1"/>
    </source>
</evidence>
<dbReference type="InterPro" id="IPR055270">
    <property type="entry name" value="Glyco_tran_10_C"/>
</dbReference>
<proteinExistence type="inferred from homology"/>
<keyword evidence="5 11" id="KW-0808">Transferase</keyword>
<dbReference type="InterPro" id="IPR038577">
    <property type="entry name" value="GT10-like_C_sf"/>
</dbReference>
<dbReference type="Pfam" id="PF00852">
    <property type="entry name" value="Glyco_transf_10"/>
    <property type="match status" value="1"/>
</dbReference>
<evidence type="ECO:0000256" key="7">
    <source>
        <dbReference type="ARBA" id="ARBA00022968"/>
    </source>
</evidence>
<dbReference type="InterPro" id="IPR001503">
    <property type="entry name" value="Glyco_trans_10"/>
</dbReference>
<comment type="pathway">
    <text evidence="2">Protein modification; protein glycosylation.</text>
</comment>
<evidence type="ECO:0000259" key="13">
    <source>
        <dbReference type="Pfam" id="PF17039"/>
    </source>
</evidence>
<evidence type="ECO:0000256" key="5">
    <source>
        <dbReference type="ARBA" id="ARBA00022679"/>
    </source>
</evidence>
<organism evidence="14">
    <name type="scientific">Scylla olivacea</name>
    <name type="common">Orange mud crab</name>
    <name type="synonym">Cancer olivacea</name>
    <dbReference type="NCBI Taxonomy" id="85551"/>
    <lineage>
        <taxon>Eukaryota</taxon>
        <taxon>Metazoa</taxon>
        <taxon>Ecdysozoa</taxon>
        <taxon>Arthropoda</taxon>
        <taxon>Crustacea</taxon>
        <taxon>Multicrustacea</taxon>
        <taxon>Malacostraca</taxon>
        <taxon>Eumalacostraca</taxon>
        <taxon>Eucarida</taxon>
        <taxon>Decapoda</taxon>
        <taxon>Pleocyemata</taxon>
        <taxon>Brachyura</taxon>
        <taxon>Eubrachyura</taxon>
        <taxon>Portunoidea</taxon>
        <taxon>Portunidae</taxon>
        <taxon>Portuninae</taxon>
        <taxon>Scylla</taxon>
    </lineage>
</organism>
<dbReference type="InterPro" id="IPR031481">
    <property type="entry name" value="Glyco_tran_10_N"/>
</dbReference>
<protein>
    <recommendedName>
        <fullName evidence="11">Fucosyltransferase</fullName>
        <ecNumber evidence="11">2.4.1.-</ecNumber>
    </recommendedName>
</protein>
<keyword evidence="7" id="KW-0735">Signal-anchor</keyword>
<dbReference type="PANTHER" id="PTHR11929">
    <property type="entry name" value="ALPHA- 1,3 -FUCOSYLTRANSFERASE"/>
    <property type="match status" value="1"/>
</dbReference>
<keyword evidence="9" id="KW-0472">Membrane</keyword>
<evidence type="ECO:0000256" key="4">
    <source>
        <dbReference type="ARBA" id="ARBA00022676"/>
    </source>
</evidence>
<evidence type="ECO:0000256" key="1">
    <source>
        <dbReference type="ARBA" id="ARBA00004447"/>
    </source>
</evidence>
<evidence type="ECO:0000259" key="12">
    <source>
        <dbReference type="Pfam" id="PF00852"/>
    </source>
</evidence>
<keyword evidence="6 11" id="KW-0812">Transmembrane</keyword>
<dbReference type="Gene3D" id="3.40.50.11660">
    <property type="entry name" value="Glycosyl transferase family 10, C-terminal domain"/>
    <property type="match status" value="1"/>
</dbReference>
<evidence type="ECO:0000256" key="6">
    <source>
        <dbReference type="ARBA" id="ARBA00022692"/>
    </source>
</evidence>
<keyword evidence="11" id="KW-0333">Golgi apparatus</keyword>
<dbReference type="Pfam" id="PF17039">
    <property type="entry name" value="Glyco_tran_10_N"/>
    <property type="match status" value="1"/>
</dbReference>
<evidence type="ECO:0000256" key="2">
    <source>
        <dbReference type="ARBA" id="ARBA00004922"/>
    </source>
</evidence>
<dbReference type="EMBL" id="GDRN01089865">
    <property type="protein sequence ID" value="JAI60588.1"/>
    <property type="molecule type" value="Transcribed_RNA"/>
</dbReference>
<name>A0A0P4VXD3_SCYOL</name>
<comment type="similarity">
    <text evidence="3 11">Belongs to the glycosyltransferase 10 family.</text>
</comment>
<accession>A0A0P4VXD3</accession>
<evidence type="ECO:0000256" key="9">
    <source>
        <dbReference type="ARBA" id="ARBA00023136"/>
    </source>
</evidence>
<sequence>MKQNYLTVCMICTVIHVSLMKTSEGRQQQHEEHLEEYYKIQTNLDEYEDFVEEDVEDCREDKQLPVILWWTPFTGVLGLPRYCTLGNCCLTQDRSLIHQPNVKVLLFYGTDFDPTDLPLPRKKDIWWGLLHEESPKNRPILNHPPVVGLFNITGTFKWESDFPLSLQFLPSLDSLTSKEEFVPTKKKNEFLESYLGSEKSDKLQNVNSKERVFTAEKKESVNGNNAKFSKGSASTKNKGPVDDKIEKSFGKIAPLVYIHSDCDTPSERDKYMMELSRYIKVDSLGDCLNSKTLPPHIADASNFNHPDFWRILARYKFTLSVENYGCDDYITEKFWRPLMVGSVPVYWGSQSITDWAPNERSVIKISDFASPKDLADYLHLLLRDDSLYEAHLTHKTQGEITNSKLIAAMNERQWGLDDLEKGSFIDHYECFVCDEIYRSHPHLTSRTSYETKIADTRHYGCPEPKTVLTDNINEKSYWLEEYEKSKTEAEVLSNLLKYNKPFSEDEFYTRVFKGLRTKGFFRRFPPKHDEF</sequence>
<evidence type="ECO:0000256" key="3">
    <source>
        <dbReference type="ARBA" id="ARBA00008919"/>
    </source>
</evidence>
<keyword evidence="4 11" id="KW-0328">Glycosyltransferase</keyword>
<evidence type="ECO:0000256" key="11">
    <source>
        <dbReference type="RuleBase" id="RU003832"/>
    </source>
</evidence>
<dbReference type="AlphaFoldDB" id="A0A0P4VXD3"/>
<dbReference type="EC" id="2.4.1.-" evidence="11"/>
<keyword evidence="8" id="KW-1133">Transmembrane helix</keyword>
<dbReference type="FunFam" id="3.40.50.11660:FF:000002">
    <property type="entry name" value="Alpha-(1,3)-fucosyltransferase"/>
    <property type="match status" value="1"/>
</dbReference>
<dbReference type="GO" id="GO:0046920">
    <property type="term" value="F:alpha-(1-&gt;3)-fucosyltransferase activity"/>
    <property type="evidence" value="ECO:0007669"/>
    <property type="project" value="TreeGrafter"/>
</dbReference>
<keyword evidence="10" id="KW-0325">Glycoprotein</keyword>
<dbReference type="UniPathway" id="UPA00378"/>
<dbReference type="GO" id="GO:0032580">
    <property type="term" value="C:Golgi cisterna membrane"/>
    <property type="evidence" value="ECO:0007669"/>
    <property type="project" value="UniProtKB-SubCell"/>
</dbReference>